<dbReference type="Proteomes" id="UP001162834">
    <property type="component" value="Chromosome"/>
</dbReference>
<evidence type="ECO:0000256" key="2">
    <source>
        <dbReference type="HAMAP-Rule" id="MF_00003"/>
    </source>
</evidence>
<accession>A0A9E7C0U1</accession>
<evidence type="ECO:0000313" key="4">
    <source>
        <dbReference type="Proteomes" id="UP001162834"/>
    </source>
</evidence>
<dbReference type="KEGG" id="sbae:DSM104329_03145"/>
<evidence type="ECO:0000256" key="1">
    <source>
        <dbReference type="ARBA" id="ARBA00022517"/>
    </source>
</evidence>
<organism evidence="3 4">
    <name type="scientific">Capillimicrobium parvum</name>
    <dbReference type="NCBI Taxonomy" id="2884022"/>
    <lineage>
        <taxon>Bacteria</taxon>
        <taxon>Bacillati</taxon>
        <taxon>Actinomycetota</taxon>
        <taxon>Thermoleophilia</taxon>
        <taxon>Solirubrobacterales</taxon>
        <taxon>Capillimicrobiaceae</taxon>
        <taxon>Capillimicrobium</taxon>
    </lineage>
</organism>
<dbReference type="HAMAP" id="MF_00003">
    <property type="entry name" value="RbfA"/>
    <property type="match status" value="1"/>
</dbReference>
<dbReference type="GO" id="GO:0030490">
    <property type="term" value="P:maturation of SSU-rRNA"/>
    <property type="evidence" value="ECO:0007669"/>
    <property type="project" value="UniProtKB-UniRule"/>
</dbReference>
<keyword evidence="1 2" id="KW-0690">Ribosome biogenesis</keyword>
<dbReference type="InterPro" id="IPR015946">
    <property type="entry name" value="KH_dom-like_a/b"/>
</dbReference>
<dbReference type="RefSeq" id="WP_326924439.1">
    <property type="nucleotide sequence ID" value="NZ_CP087164.1"/>
</dbReference>
<dbReference type="PANTHER" id="PTHR33515">
    <property type="entry name" value="RIBOSOME-BINDING FACTOR A, CHLOROPLASTIC-RELATED"/>
    <property type="match status" value="1"/>
</dbReference>
<keyword evidence="2" id="KW-0963">Cytoplasm</keyword>
<dbReference type="NCBIfam" id="TIGR00082">
    <property type="entry name" value="rbfA"/>
    <property type="match status" value="1"/>
</dbReference>
<dbReference type="Gene3D" id="3.30.300.20">
    <property type="match status" value="1"/>
</dbReference>
<dbReference type="PROSITE" id="PS01319">
    <property type="entry name" value="RBFA"/>
    <property type="match status" value="1"/>
</dbReference>
<gene>
    <name evidence="2 3" type="primary">rbfA</name>
    <name evidence="3" type="ORF">DSM104329_03145</name>
</gene>
<dbReference type="SUPFAM" id="SSF89919">
    <property type="entry name" value="Ribosome-binding factor A, RbfA"/>
    <property type="match status" value="1"/>
</dbReference>
<comment type="function">
    <text evidence="2">One of several proteins that assist in the late maturation steps of the functional core of the 30S ribosomal subunit. Associates with free 30S ribosomal subunits (but not with 30S subunits that are part of 70S ribosomes or polysomes). Required for efficient processing of 16S rRNA. May interact with the 5'-terminal helix region of 16S rRNA.</text>
</comment>
<dbReference type="PANTHER" id="PTHR33515:SF1">
    <property type="entry name" value="RIBOSOME-BINDING FACTOR A, CHLOROPLASTIC-RELATED"/>
    <property type="match status" value="1"/>
</dbReference>
<dbReference type="GO" id="GO:0043024">
    <property type="term" value="F:ribosomal small subunit binding"/>
    <property type="evidence" value="ECO:0007669"/>
    <property type="project" value="TreeGrafter"/>
</dbReference>
<comment type="subunit">
    <text evidence="2">Monomer. Binds 30S ribosomal subunits, but not 50S ribosomal subunits or 70S ribosomes.</text>
</comment>
<name>A0A9E7C0U1_9ACTN</name>
<keyword evidence="4" id="KW-1185">Reference proteome</keyword>
<proteinExistence type="inferred from homology"/>
<dbReference type="GO" id="GO:0005829">
    <property type="term" value="C:cytosol"/>
    <property type="evidence" value="ECO:0007669"/>
    <property type="project" value="TreeGrafter"/>
</dbReference>
<dbReference type="InterPro" id="IPR000238">
    <property type="entry name" value="RbfA"/>
</dbReference>
<dbReference type="AlphaFoldDB" id="A0A9E7C0U1"/>
<dbReference type="InterPro" id="IPR020053">
    <property type="entry name" value="Ribosome-bd_factorA_CS"/>
</dbReference>
<protein>
    <recommendedName>
        <fullName evidence="2">Ribosome-binding factor A</fullName>
    </recommendedName>
</protein>
<dbReference type="InterPro" id="IPR023799">
    <property type="entry name" value="RbfA_dom_sf"/>
</dbReference>
<evidence type="ECO:0000313" key="3">
    <source>
        <dbReference type="EMBL" id="UGS36736.1"/>
    </source>
</evidence>
<dbReference type="EMBL" id="CP087164">
    <property type="protein sequence ID" value="UGS36736.1"/>
    <property type="molecule type" value="Genomic_DNA"/>
</dbReference>
<comment type="subcellular location">
    <subcellularLocation>
        <location evidence="2">Cytoplasm</location>
    </subcellularLocation>
</comment>
<comment type="similarity">
    <text evidence="2">Belongs to the RbfA family.</text>
</comment>
<dbReference type="Pfam" id="PF02033">
    <property type="entry name" value="RBFA"/>
    <property type="match status" value="1"/>
</dbReference>
<sequence length="125" mass="14123">MSTDRMRRVDEAVRQVVSDAVAQDLKDPRVGFVTVTDVKTSPDLRRARVYVSVLGDRRTREASIAGLDSAHGFLQRRVASELRLKHTPELEFLLDETTERAFKLERIIKRELSDDVEAGGDAGRE</sequence>
<reference evidence="3" key="1">
    <citation type="journal article" date="2022" name="Int. J. Syst. Evol. Microbiol.">
        <title>Pseudomonas aegrilactucae sp. nov. and Pseudomonas morbosilactucae sp. nov., pathogens causing bacterial rot of lettuce in Japan.</title>
        <authorList>
            <person name="Sawada H."/>
            <person name="Fujikawa T."/>
            <person name="Satou M."/>
        </authorList>
    </citation>
    <scope>NUCLEOTIDE SEQUENCE</scope>
    <source>
        <strain evidence="3">0166_1</strain>
    </source>
</reference>